<keyword evidence="1" id="KW-1133">Transmembrane helix</keyword>
<name>A0AAD8GHT5_ACIOX</name>
<dbReference type="EMBL" id="JAGXEW010000002">
    <property type="protein sequence ID" value="KAK1174444.1"/>
    <property type="molecule type" value="Genomic_DNA"/>
</dbReference>
<dbReference type="Proteomes" id="UP001230051">
    <property type="component" value="Unassembled WGS sequence"/>
</dbReference>
<organism evidence="3 4">
    <name type="scientific">Acipenser oxyrinchus oxyrinchus</name>
    <dbReference type="NCBI Taxonomy" id="40147"/>
    <lineage>
        <taxon>Eukaryota</taxon>
        <taxon>Metazoa</taxon>
        <taxon>Chordata</taxon>
        <taxon>Craniata</taxon>
        <taxon>Vertebrata</taxon>
        <taxon>Euteleostomi</taxon>
        <taxon>Actinopterygii</taxon>
        <taxon>Chondrostei</taxon>
        <taxon>Acipenseriformes</taxon>
        <taxon>Acipenseridae</taxon>
        <taxon>Acipenser</taxon>
    </lineage>
</organism>
<accession>A0AAD8GHT5</accession>
<feature type="signal peptide" evidence="2">
    <location>
        <begin position="1"/>
        <end position="19"/>
    </location>
</feature>
<gene>
    <name evidence="3" type="ORF">AOXY_G1935</name>
</gene>
<evidence type="ECO:0000256" key="1">
    <source>
        <dbReference type="SAM" id="Phobius"/>
    </source>
</evidence>
<feature type="transmembrane region" description="Helical" evidence="1">
    <location>
        <begin position="43"/>
        <end position="62"/>
    </location>
</feature>
<keyword evidence="2" id="KW-0732">Signal</keyword>
<keyword evidence="4" id="KW-1185">Reference proteome</keyword>
<sequence length="93" mass="10530">MVVHVFLAAFVHAPNTSRAEVVNMMNVTETVVVFFMVNGYKRMFSIVDVGMGYYTVSIKFFMITVMRTWKTTDSILRAADYSNLCSFSCLSSC</sequence>
<feature type="chain" id="PRO_5042167304" evidence="2">
    <location>
        <begin position="20"/>
        <end position="93"/>
    </location>
</feature>
<evidence type="ECO:0000313" key="4">
    <source>
        <dbReference type="Proteomes" id="UP001230051"/>
    </source>
</evidence>
<protein>
    <submittedName>
        <fullName evidence="3">Uncharacterized protein</fullName>
    </submittedName>
</protein>
<comment type="caution">
    <text evidence="3">The sequence shown here is derived from an EMBL/GenBank/DDBJ whole genome shotgun (WGS) entry which is preliminary data.</text>
</comment>
<keyword evidence="1" id="KW-0812">Transmembrane</keyword>
<keyword evidence="1" id="KW-0472">Membrane</keyword>
<evidence type="ECO:0000313" key="3">
    <source>
        <dbReference type="EMBL" id="KAK1174444.1"/>
    </source>
</evidence>
<evidence type="ECO:0000256" key="2">
    <source>
        <dbReference type="SAM" id="SignalP"/>
    </source>
</evidence>
<proteinExistence type="predicted"/>
<reference evidence="3" key="1">
    <citation type="submission" date="2022-02" db="EMBL/GenBank/DDBJ databases">
        <title>Atlantic sturgeon de novo genome assembly.</title>
        <authorList>
            <person name="Stock M."/>
            <person name="Klopp C."/>
            <person name="Guiguen Y."/>
            <person name="Cabau C."/>
            <person name="Parinello H."/>
            <person name="Santidrian Yebra-Pimentel E."/>
            <person name="Kuhl H."/>
            <person name="Dirks R.P."/>
            <person name="Guessner J."/>
            <person name="Wuertz S."/>
            <person name="Du K."/>
            <person name="Schartl M."/>
        </authorList>
    </citation>
    <scope>NUCLEOTIDE SEQUENCE</scope>
    <source>
        <strain evidence="3">STURGEONOMICS-FGT-2020</strain>
        <tissue evidence="3">Whole blood</tissue>
    </source>
</reference>
<dbReference type="AlphaFoldDB" id="A0AAD8GHT5"/>